<protein>
    <submittedName>
        <fullName evidence="2">SprT family zinc-dependent metalloprotease</fullName>
    </submittedName>
</protein>
<dbReference type="PANTHER" id="PTHR30399">
    <property type="entry name" value="UNCHARACTERIZED PROTEIN YGJP"/>
    <property type="match status" value="1"/>
</dbReference>
<name>A0ABT5FE15_9GAMM</name>
<dbReference type="EMBL" id="JAQOMS010000002">
    <property type="protein sequence ID" value="MDC2889763.1"/>
    <property type="molecule type" value="Genomic_DNA"/>
</dbReference>
<dbReference type="CDD" id="cd07344">
    <property type="entry name" value="M48_yhfN_like"/>
    <property type="match status" value="1"/>
</dbReference>
<dbReference type="InterPro" id="IPR002725">
    <property type="entry name" value="YgjP-like_metallopeptidase"/>
</dbReference>
<comment type="caution">
    <text evidence="2">The sequence shown here is derived from an EMBL/GenBank/DDBJ whole genome shotgun (WGS) entry which is preliminary data.</text>
</comment>
<evidence type="ECO:0000313" key="2">
    <source>
        <dbReference type="EMBL" id="MDC2889763.1"/>
    </source>
</evidence>
<evidence type="ECO:0000259" key="1">
    <source>
        <dbReference type="Pfam" id="PF01863"/>
    </source>
</evidence>
<dbReference type="PANTHER" id="PTHR30399:SF1">
    <property type="entry name" value="UTP PYROPHOSPHATASE"/>
    <property type="match status" value="1"/>
</dbReference>
<dbReference type="Pfam" id="PF01863">
    <property type="entry name" value="YgjP-like"/>
    <property type="match status" value="1"/>
</dbReference>
<keyword evidence="3" id="KW-1185">Reference proteome</keyword>
<keyword evidence="2" id="KW-0378">Hydrolase</keyword>
<dbReference type="Gene3D" id="3.30.2010.10">
    <property type="entry name" value="Metalloproteases ('zincins'), catalytic domain"/>
    <property type="match status" value="1"/>
</dbReference>
<dbReference type="InterPro" id="IPR053136">
    <property type="entry name" value="UTP_pyrophosphatase-like"/>
</dbReference>
<evidence type="ECO:0000313" key="3">
    <source>
        <dbReference type="Proteomes" id="UP001528411"/>
    </source>
</evidence>
<dbReference type="RefSeq" id="WP_272182608.1">
    <property type="nucleotide sequence ID" value="NZ_JAQOMS010000002.1"/>
</dbReference>
<reference evidence="2 3" key="1">
    <citation type="submission" date="2023-01" db="EMBL/GenBank/DDBJ databases">
        <title>Psychrosphaera sp. nov., isolated from marine algae.</title>
        <authorList>
            <person name="Bayburt H."/>
            <person name="Choi B.J."/>
            <person name="Kim J.M."/>
            <person name="Choi D.G."/>
            <person name="Jeon C.O."/>
        </authorList>
    </citation>
    <scope>NUCLEOTIDE SEQUENCE [LARGE SCALE GENOMIC DNA]</scope>
    <source>
        <strain evidence="2 3">G1-22</strain>
    </source>
</reference>
<dbReference type="Proteomes" id="UP001528411">
    <property type="component" value="Unassembled WGS sequence"/>
</dbReference>
<keyword evidence="2" id="KW-0645">Protease</keyword>
<dbReference type="GO" id="GO:0008237">
    <property type="term" value="F:metallopeptidase activity"/>
    <property type="evidence" value="ECO:0007669"/>
    <property type="project" value="UniProtKB-KW"/>
</dbReference>
<sequence>MPFEAFPKRRTVSLQVKSGQIVVNAPSYIHLSDIEQFVVGRASWLKSVLQKQAQLPSNKMTYKNGSALLFGGIWHDLLFNVGSDNSIVHDATTHTLTLIGPSQSLKNPNYIRRRLLAFFKQEAETLIAQRLNYWIERSGLTPTKLSFKFYKNRWGCCYQSGEVRFNPLLVSAPLEVIDCVVIHELCHLKHMNHSAKFWALNKKICGHCDETKNWLRHNHEALQLPTIKEQ</sequence>
<gene>
    <name evidence="2" type="ORF">PN838_14480</name>
</gene>
<proteinExistence type="predicted"/>
<feature type="domain" description="YgjP-like metallopeptidase" evidence="1">
    <location>
        <begin position="10"/>
        <end position="217"/>
    </location>
</feature>
<accession>A0ABT5FE15</accession>
<organism evidence="2 3">
    <name type="scientific">Psychrosphaera algicola</name>
    <dbReference type="NCBI Taxonomy" id="3023714"/>
    <lineage>
        <taxon>Bacteria</taxon>
        <taxon>Pseudomonadati</taxon>
        <taxon>Pseudomonadota</taxon>
        <taxon>Gammaproteobacteria</taxon>
        <taxon>Alteromonadales</taxon>
        <taxon>Pseudoalteromonadaceae</taxon>
        <taxon>Psychrosphaera</taxon>
    </lineage>
</organism>
<keyword evidence="2" id="KW-0482">Metalloprotease</keyword>